<dbReference type="PANTHER" id="PTHR11941:SF54">
    <property type="entry name" value="ENOYL-COA HYDRATASE, MITOCHONDRIAL"/>
    <property type="match status" value="1"/>
</dbReference>
<dbReference type="InterPro" id="IPR014748">
    <property type="entry name" value="Enoyl-CoA_hydra_C"/>
</dbReference>
<dbReference type="PANTHER" id="PTHR11941">
    <property type="entry name" value="ENOYL-COA HYDRATASE-RELATED"/>
    <property type="match status" value="1"/>
</dbReference>
<dbReference type="GO" id="GO:0016836">
    <property type="term" value="F:hydro-lyase activity"/>
    <property type="evidence" value="ECO:0007669"/>
    <property type="project" value="UniProtKB-ARBA"/>
</dbReference>
<dbReference type="EC" id="1.1.1.35" evidence="3"/>
<dbReference type="SUPFAM" id="SSF52096">
    <property type="entry name" value="ClpP/crotonase"/>
    <property type="match status" value="1"/>
</dbReference>
<dbReference type="EMBL" id="EU686636">
    <property type="protein sequence ID" value="ACF09929.1"/>
    <property type="molecule type" value="Genomic_DNA"/>
</dbReference>
<accession>B3V6K5</accession>
<dbReference type="InterPro" id="IPR029045">
    <property type="entry name" value="ClpP/crotonase-like_dom_sf"/>
</dbReference>
<dbReference type="AlphaFoldDB" id="B3V6K5"/>
<evidence type="ECO:0000256" key="1">
    <source>
        <dbReference type="ARBA" id="ARBA00005254"/>
    </source>
</evidence>
<dbReference type="FunFam" id="1.10.12.10:FF:000001">
    <property type="entry name" value="Probable enoyl-CoA hydratase, mitochondrial"/>
    <property type="match status" value="1"/>
</dbReference>
<dbReference type="Gene3D" id="3.90.226.10">
    <property type="entry name" value="2-enoyl-CoA Hydratase, Chain A, domain 1"/>
    <property type="match status" value="1"/>
</dbReference>
<evidence type="ECO:0000256" key="2">
    <source>
        <dbReference type="ARBA" id="ARBA00023239"/>
    </source>
</evidence>
<keyword evidence="2" id="KW-0456">Lyase</keyword>
<keyword evidence="3" id="KW-0560">Oxidoreductase</keyword>
<dbReference type="GO" id="GO:0006635">
    <property type="term" value="P:fatty acid beta-oxidation"/>
    <property type="evidence" value="ECO:0007669"/>
    <property type="project" value="TreeGrafter"/>
</dbReference>
<dbReference type="CDD" id="cd06558">
    <property type="entry name" value="crotonase-like"/>
    <property type="match status" value="1"/>
</dbReference>
<comment type="similarity">
    <text evidence="1">Belongs to the enoyl-CoA hydratase/isomerase family.</text>
</comment>
<protein>
    <submittedName>
        <fullName evidence="3">3-hydroxyacyl-CoA dehydrogenase</fullName>
        <ecNumber evidence="3">1.1.1.35</ecNumber>
    </submittedName>
</protein>
<sequence>MKKYEYIQTKQEGELLLVTLHRPDKHNAMTHQMRVDLMDCARKAEADDTVRAIIFTGHGDKSFCAGANIPELAERTLPSEMGPEAVFRKELPTAIERLGKPTVAAINGYCFGAGLEFTLGCTVRIASDNAKLGQPEITLGQIPGSGGTQRLYRFVGLGWAMQLVLSGEPVNAETALSIGLVTEVMPQADLMPRAKELAHLLGSRAPLAFACGRDAVLRSTETDLLNGIDYERKLYAICMATDDNREGLTAYAENRVPDYKGR</sequence>
<dbReference type="FunFam" id="3.90.226.10:FF:000009">
    <property type="entry name" value="Carnitinyl-CoA dehydratase"/>
    <property type="match status" value="1"/>
</dbReference>
<dbReference type="InterPro" id="IPR001753">
    <property type="entry name" value="Enoyl-CoA_hydra/iso"/>
</dbReference>
<organism evidence="3">
    <name type="scientific">uncultured marine group III euryarchaeote KM3-28-E8</name>
    <dbReference type="NCBI Taxonomy" id="526676"/>
    <lineage>
        <taxon>Archaea</taxon>
        <taxon>Methanobacteriati</taxon>
        <taxon>Thermoplasmatota</taxon>
        <taxon>Thermoplasmata</taxon>
        <taxon>Candidatus Thermoprofundales</taxon>
        <taxon>environmental samples</taxon>
    </lineage>
</organism>
<reference evidence="3" key="1">
    <citation type="journal article" date="2008" name="ISME J.">
        <title>Hindsight in the relative abundance, metabolic potential and genome dynamics of uncultivated marine archaea from comparative metagenomic analyses of bathypelagic plankton of different oceanic regions.</title>
        <authorList>
            <person name="Martin-Cuadrado A.B."/>
            <person name="Rodriguez-Valera F."/>
            <person name="Moreira D."/>
            <person name="Alba J.C."/>
            <person name="Ivars-Martinez E."/>
            <person name="Henn M.R."/>
            <person name="Talla E."/>
            <person name="Lopez-Garcia P."/>
        </authorList>
    </citation>
    <scope>NUCLEOTIDE SEQUENCE</scope>
</reference>
<reference evidence="3" key="2">
    <citation type="submission" date="2008-08" db="EMBL/GenBank/DDBJ databases">
        <authorList>
            <person name="Martin-Cuadrado A.-B."/>
            <person name="Rodriguez-Valera F."/>
            <person name="Moreira D."/>
            <person name="Alba J.-C."/>
            <person name="Ivars-Martinez E."/>
            <person name="Henn M.R."/>
            <person name="Talla E."/>
            <person name="Lopez-Garcia P."/>
        </authorList>
    </citation>
    <scope>NUCLEOTIDE SEQUENCE</scope>
</reference>
<dbReference type="GO" id="GO:0003857">
    <property type="term" value="F:(3S)-3-hydroxyacyl-CoA dehydrogenase (NAD+) activity"/>
    <property type="evidence" value="ECO:0007669"/>
    <property type="project" value="UniProtKB-EC"/>
</dbReference>
<dbReference type="Pfam" id="PF00378">
    <property type="entry name" value="ECH_1"/>
    <property type="match status" value="1"/>
</dbReference>
<dbReference type="Gene3D" id="1.10.12.10">
    <property type="entry name" value="Lyase 2-enoyl-coa Hydratase, Chain A, domain 2"/>
    <property type="match status" value="1"/>
</dbReference>
<proteinExistence type="inferred from homology"/>
<name>B3V6K5_9ARCH</name>
<evidence type="ECO:0000313" key="3">
    <source>
        <dbReference type="EMBL" id="ACF09929.1"/>
    </source>
</evidence>